<dbReference type="SUPFAM" id="SSF52833">
    <property type="entry name" value="Thioredoxin-like"/>
    <property type="match status" value="1"/>
</dbReference>
<dbReference type="InterPro" id="IPR004879">
    <property type="entry name" value="Ssp411-like_TRX"/>
</dbReference>
<feature type="coiled-coil region" evidence="1">
    <location>
        <begin position="473"/>
        <end position="500"/>
    </location>
</feature>
<feature type="region of interest" description="Disordered" evidence="2">
    <location>
        <begin position="1"/>
        <end position="25"/>
    </location>
</feature>
<dbReference type="OrthoDB" id="1923667at2759"/>
<evidence type="ECO:0000256" key="2">
    <source>
        <dbReference type="SAM" id="MobiDB-lite"/>
    </source>
</evidence>
<dbReference type="SUPFAM" id="SSF48208">
    <property type="entry name" value="Six-hairpin glycosidases"/>
    <property type="match status" value="1"/>
</dbReference>
<dbReference type="EMBL" id="CAJVPK010002118">
    <property type="protein sequence ID" value="CAG8606655.1"/>
    <property type="molecule type" value="Genomic_DNA"/>
</dbReference>
<dbReference type="PANTHER" id="PTHR42899:SF1">
    <property type="entry name" value="SPERMATOGENESIS-ASSOCIATED PROTEIN 20"/>
    <property type="match status" value="1"/>
</dbReference>
<organism evidence="4 5">
    <name type="scientific">Diversispora eburnea</name>
    <dbReference type="NCBI Taxonomy" id="1213867"/>
    <lineage>
        <taxon>Eukaryota</taxon>
        <taxon>Fungi</taxon>
        <taxon>Fungi incertae sedis</taxon>
        <taxon>Mucoromycota</taxon>
        <taxon>Glomeromycotina</taxon>
        <taxon>Glomeromycetes</taxon>
        <taxon>Diversisporales</taxon>
        <taxon>Diversisporaceae</taxon>
        <taxon>Diversispora</taxon>
    </lineage>
</organism>
<dbReference type="Proteomes" id="UP000789706">
    <property type="component" value="Unassembled WGS sequence"/>
</dbReference>
<dbReference type="CDD" id="cd02955">
    <property type="entry name" value="SSP411"/>
    <property type="match status" value="1"/>
</dbReference>
<name>A0A9N9CNL7_9GLOM</name>
<protein>
    <submittedName>
        <fullName evidence="4">10106_t:CDS:1</fullName>
    </submittedName>
</protein>
<dbReference type="Gene3D" id="3.40.30.10">
    <property type="entry name" value="Glutaredoxin"/>
    <property type="match status" value="1"/>
</dbReference>
<gene>
    <name evidence="4" type="ORF">DEBURN_LOCUS9780</name>
</gene>
<dbReference type="GO" id="GO:0005975">
    <property type="term" value="P:carbohydrate metabolic process"/>
    <property type="evidence" value="ECO:0007669"/>
    <property type="project" value="InterPro"/>
</dbReference>
<reference evidence="4" key="1">
    <citation type="submission" date="2021-06" db="EMBL/GenBank/DDBJ databases">
        <authorList>
            <person name="Kallberg Y."/>
            <person name="Tangrot J."/>
            <person name="Rosling A."/>
        </authorList>
    </citation>
    <scope>NUCLEOTIDE SEQUENCE</scope>
    <source>
        <strain evidence="4">AZ414A</strain>
    </source>
</reference>
<dbReference type="InterPro" id="IPR036249">
    <property type="entry name" value="Thioredoxin-like_sf"/>
</dbReference>
<keyword evidence="1" id="KW-0175">Coiled coil</keyword>
<evidence type="ECO:0000313" key="4">
    <source>
        <dbReference type="EMBL" id="CAG8606655.1"/>
    </source>
</evidence>
<proteinExistence type="predicted"/>
<dbReference type="Gene3D" id="1.50.10.20">
    <property type="match status" value="1"/>
</dbReference>
<dbReference type="InterPro" id="IPR024705">
    <property type="entry name" value="Ssp411"/>
</dbReference>
<evidence type="ECO:0000256" key="1">
    <source>
        <dbReference type="SAM" id="Coils"/>
    </source>
</evidence>
<sequence>LKNMASTSFSTSSSSSDISSVPPKRLNRLSNEKSPYLQQHANNPVDWYPWGEEAFQKAKKENKLIFLSVGYSTCHWCHVMAHESFENESVAKVMNENFVNVKEVQPDVDSMYMLFVQSTTGGGGWPMSVFLTLSLVGHIFHQLINLEGKPGFTTLCKRLADIWKEQPDKLKQSGVETIEQLRKYTSGTDYDVSDLNMGIAQMLYRHFVDSFDDEQGGFDGKSMREPKFPTPVQFHFLLRHHYYTLSDIVKDDRIVIMPVQEIRNLGTTKLGIDFKDCTGEAEIVKKFQNVIEIRKQAAERDLNMVEITLKKIAMGGIHDHIGNGFHRYSTDRFWHVPHFEKMLYDQAQLLMSYIEVYLITKDEYYAENARDIIKYVERDLGNSEGGFFSAEDADSYSHEGAKYKLGEVLFQGAFCVWEESEIKEILNDQKKSEILCWHFGVKKDGNVDPRKDIQGELKKKNVLIQRYTLEETSRHFEITLNELKEILEESKQKLAKFRFENRPKPHRDDKILTSWNGLMISGLSQAYNALRDEKIRDLAENAAKFIKSNLYDKEKNILLRSFKEGPGNVQGFVDDYSFLIGGLLDLYESTFNESYLTWAIDLQDKQNQLFYDEKVGGYFNVGEGVKDILIRMKDANKPDYIQKAEQTLKYFSGRLTKTPFTMPELVSDSTVQQFLDVIRSKFIPNKVVLLAKSKDGVLSEKNEMVKSLLQSEIGGTPSIHICENFTCGLPITDIQELEKKLES</sequence>
<feature type="non-terminal residue" evidence="4">
    <location>
        <position position="743"/>
    </location>
</feature>
<accession>A0A9N9CNL7</accession>
<evidence type="ECO:0000259" key="3">
    <source>
        <dbReference type="Pfam" id="PF03190"/>
    </source>
</evidence>
<dbReference type="Pfam" id="PF03190">
    <property type="entry name" value="Thioredox_DsbH"/>
    <property type="match status" value="1"/>
</dbReference>
<feature type="domain" description="Spermatogenesis-associated protein 20-like TRX" evidence="3">
    <location>
        <begin position="27"/>
        <end position="181"/>
    </location>
</feature>
<dbReference type="PIRSF" id="PIRSF006402">
    <property type="entry name" value="UCP006402_thioredoxin"/>
    <property type="match status" value="1"/>
</dbReference>
<evidence type="ECO:0000313" key="5">
    <source>
        <dbReference type="Proteomes" id="UP000789706"/>
    </source>
</evidence>
<comment type="caution">
    <text evidence="4">The sequence shown here is derived from an EMBL/GenBank/DDBJ whole genome shotgun (WGS) entry which is preliminary data.</text>
</comment>
<dbReference type="AlphaFoldDB" id="A0A9N9CNL7"/>
<keyword evidence="5" id="KW-1185">Reference proteome</keyword>
<feature type="compositionally biased region" description="Low complexity" evidence="2">
    <location>
        <begin position="1"/>
        <end position="20"/>
    </location>
</feature>
<dbReference type="InterPro" id="IPR008928">
    <property type="entry name" value="6-hairpin_glycosidase_sf"/>
</dbReference>
<dbReference type="PANTHER" id="PTHR42899">
    <property type="entry name" value="SPERMATOGENESIS-ASSOCIATED PROTEIN 20"/>
    <property type="match status" value="1"/>
</dbReference>